<dbReference type="AlphaFoldDB" id="A0A0M7ASZ6"/>
<sequence>MTFQEQCKEAAREFLQTVVLVDDQADFANEAETPAAKEAETDQEPNVTAETPNDNSSQEMARNDASKAESPSATRSAKAVDADEEAEKAREAEAKGEMARSAEKAQPSADEISDEISDPDELISVSEGAASEAVGARQKEDLDAGAVTRGFAESGLICSILKPSASEPIEDEVSKVAPKSDVIVLDWEMGGGDSGDTTIKIIRKVFDCDERSGERLRLIAIYTGIRDLSLIAAKLDAEFAALQIGEQNLELHNETGTIKLVVLGKGVASDHENGQETHCVEEGDLAERIVKEFAHFSGGLLRNATLASMGHLRSNTHRLLARFNKRLDGPLVTHYALLGSPEDAQQYVADLILQEIEAQIPLSRVSRTFAGYESVKALMNEKFSGMLEPQIIIDKKGDKTFPITTANAKSLAEVGAKALKDRHEDIAKARLEGEDFEKLANEEKAEKIKTEKERVARDLNGEGLAERLYCLFGDEYSDGVKNHEEFSIASGIKRSNNHLDGFEQENLPSVKLGTIVHDGGHYYVCLTPVCDSVRRKDPANFLFGRLLEDKKKFNVVLDDKGTRKRLFINRKDAYLKTFELRPSADGTVRAEMKDGDAFVTLASVGKAAPAEKGEDKQQAAAAAEVETVRWVAEMKPMQAQRLVGAVTSNLSRIGLDEFEWLRMLADNWSG</sequence>
<feature type="compositionally biased region" description="Polar residues" evidence="1">
    <location>
        <begin position="44"/>
        <end position="60"/>
    </location>
</feature>
<organism evidence="3 4">
    <name type="scientific">Roseibium alexandrii</name>
    <dbReference type="NCBI Taxonomy" id="388408"/>
    <lineage>
        <taxon>Bacteria</taxon>
        <taxon>Pseudomonadati</taxon>
        <taxon>Pseudomonadota</taxon>
        <taxon>Alphaproteobacteria</taxon>
        <taxon>Hyphomicrobiales</taxon>
        <taxon>Stappiaceae</taxon>
        <taxon>Roseibium</taxon>
    </lineage>
</organism>
<dbReference type="InterPro" id="IPR043834">
    <property type="entry name" value="REC"/>
</dbReference>
<feature type="region of interest" description="Disordered" evidence="1">
    <location>
        <begin position="29"/>
        <end position="118"/>
    </location>
</feature>
<name>A0A0M7ASZ6_9HYPH</name>
<keyword evidence="4" id="KW-1185">Reference proteome</keyword>
<feature type="compositionally biased region" description="Basic and acidic residues" evidence="1">
    <location>
        <begin position="87"/>
        <end position="103"/>
    </location>
</feature>
<gene>
    <name evidence="3" type="ORF">LAX5112_04963</name>
</gene>
<evidence type="ECO:0000313" key="4">
    <source>
        <dbReference type="Proteomes" id="UP000053235"/>
    </source>
</evidence>
<proteinExistence type="predicted"/>
<dbReference type="Proteomes" id="UP000053235">
    <property type="component" value="Unassembled WGS sequence"/>
</dbReference>
<evidence type="ECO:0000256" key="1">
    <source>
        <dbReference type="SAM" id="MobiDB-lite"/>
    </source>
</evidence>
<reference evidence="4" key="1">
    <citation type="submission" date="2015-07" db="EMBL/GenBank/DDBJ databases">
        <authorList>
            <person name="Rodrigo-Torres Lidia"/>
            <person name="Arahal R.David."/>
        </authorList>
    </citation>
    <scope>NUCLEOTIDE SEQUENCE [LARGE SCALE GENOMIC DNA]</scope>
    <source>
        <strain evidence="4">CECT 5112</strain>
    </source>
</reference>
<evidence type="ECO:0000313" key="3">
    <source>
        <dbReference type="EMBL" id="CTQ77582.1"/>
    </source>
</evidence>
<dbReference type="Pfam" id="PF19192">
    <property type="entry name" value="Response_reg_2"/>
    <property type="match status" value="1"/>
</dbReference>
<accession>A0A0M7ASZ6</accession>
<dbReference type="RefSeq" id="WP_055674101.1">
    <property type="nucleotide sequence ID" value="NZ_CXWD01000037.1"/>
</dbReference>
<protein>
    <recommendedName>
        <fullName evidence="2">Response receiver domain-containing protein</fullName>
    </recommendedName>
</protein>
<evidence type="ECO:0000259" key="2">
    <source>
        <dbReference type="Pfam" id="PF19192"/>
    </source>
</evidence>
<dbReference type="OrthoDB" id="5135940at2"/>
<feature type="domain" description="Response receiver" evidence="2">
    <location>
        <begin position="81"/>
        <end position="268"/>
    </location>
</feature>
<dbReference type="EMBL" id="CXWD01000037">
    <property type="protein sequence ID" value="CTQ77582.1"/>
    <property type="molecule type" value="Genomic_DNA"/>
</dbReference>